<dbReference type="Proteomes" id="UP001218188">
    <property type="component" value="Unassembled WGS sequence"/>
</dbReference>
<evidence type="ECO:0000313" key="2">
    <source>
        <dbReference type="EMBL" id="KAJ7032432.1"/>
    </source>
</evidence>
<dbReference type="EMBL" id="JARJCM010000073">
    <property type="protein sequence ID" value="KAJ7032432.1"/>
    <property type="molecule type" value="Genomic_DNA"/>
</dbReference>
<keyword evidence="1" id="KW-0812">Transmembrane</keyword>
<reference evidence="2" key="1">
    <citation type="submission" date="2023-03" db="EMBL/GenBank/DDBJ databases">
        <title>Massive genome expansion in bonnet fungi (Mycena s.s.) driven by repeated elements and novel gene families across ecological guilds.</title>
        <authorList>
            <consortium name="Lawrence Berkeley National Laboratory"/>
            <person name="Harder C.B."/>
            <person name="Miyauchi S."/>
            <person name="Viragh M."/>
            <person name="Kuo A."/>
            <person name="Thoen E."/>
            <person name="Andreopoulos B."/>
            <person name="Lu D."/>
            <person name="Skrede I."/>
            <person name="Drula E."/>
            <person name="Henrissat B."/>
            <person name="Morin E."/>
            <person name="Kohler A."/>
            <person name="Barry K."/>
            <person name="LaButti K."/>
            <person name="Morin E."/>
            <person name="Salamov A."/>
            <person name="Lipzen A."/>
            <person name="Mereny Z."/>
            <person name="Hegedus B."/>
            <person name="Baldrian P."/>
            <person name="Stursova M."/>
            <person name="Weitz H."/>
            <person name="Taylor A."/>
            <person name="Grigoriev I.V."/>
            <person name="Nagy L.G."/>
            <person name="Martin F."/>
            <person name="Kauserud H."/>
        </authorList>
    </citation>
    <scope>NUCLEOTIDE SEQUENCE</scope>
    <source>
        <strain evidence="2">CBHHK200</strain>
    </source>
</reference>
<dbReference type="AlphaFoldDB" id="A0AAD6SS56"/>
<evidence type="ECO:0000313" key="3">
    <source>
        <dbReference type="Proteomes" id="UP001218188"/>
    </source>
</evidence>
<keyword evidence="3" id="KW-1185">Reference proteome</keyword>
<evidence type="ECO:0000256" key="1">
    <source>
        <dbReference type="SAM" id="Phobius"/>
    </source>
</evidence>
<keyword evidence="1" id="KW-0472">Membrane</keyword>
<proteinExistence type="predicted"/>
<name>A0AAD6SS56_9AGAR</name>
<accession>A0AAD6SS56</accession>
<feature type="transmembrane region" description="Helical" evidence="1">
    <location>
        <begin position="82"/>
        <end position="105"/>
    </location>
</feature>
<gene>
    <name evidence="2" type="ORF">C8F04DRAFT_1396672</name>
</gene>
<feature type="transmembrane region" description="Helical" evidence="1">
    <location>
        <begin position="117"/>
        <end position="136"/>
    </location>
</feature>
<feature type="transmembrane region" description="Helical" evidence="1">
    <location>
        <begin position="54"/>
        <end position="76"/>
    </location>
</feature>
<organism evidence="2 3">
    <name type="scientific">Mycena alexandri</name>
    <dbReference type="NCBI Taxonomy" id="1745969"/>
    <lineage>
        <taxon>Eukaryota</taxon>
        <taxon>Fungi</taxon>
        <taxon>Dikarya</taxon>
        <taxon>Basidiomycota</taxon>
        <taxon>Agaricomycotina</taxon>
        <taxon>Agaricomycetes</taxon>
        <taxon>Agaricomycetidae</taxon>
        <taxon>Agaricales</taxon>
        <taxon>Marasmiineae</taxon>
        <taxon>Mycenaceae</taxon>
        <taxon>Mycena</taxon>
    </lineage>
</organism>
<keyword evidence="1" id="KW-1133">Transmembrane helix</keyword>
<feature type="transmembrane region" description="Helical" evidence="1">
    <location>
        <begin position="156"/>
        <end position="175"/>
    </location>
</feature>
<protein>
    <submittedName>
        <fullName evidence="2">Uncharacterized protein</fullName>
    </submittedName>
</protein>
<comment type="caution">
    <text evidence="2">The sequence shown here is derived from an EMBL/GenBank/DDBJ whole genome shotgun (WGS) entry which is preliminary data.</text>
</comment>
<sequence>MDSDTQPLLADHDVEANIPHEHSKTGDSQHQHICSRCASELSSKTRFKLTLRHILLAVGIVLACSIFSFLVVQMSVADIADVHTVFVAIWTDVTVTALAFLLYLGGHRKFGRTAFQVRALCALGFSWIALMAGMISQNVNGRVCHWASTCGWFSTAHVLSWLLIVVLFSAAYATYHRAVTVHGTALVPILDPQPMVAAWRLASVTDNEGSVKI</sequence>